<evidence type="ECO:0000313" key="2">
    <source>
        <dbReference type="EMBL" id="KAF7411318.1"/>
    </source>
</evidence>
<reference evidence="2" key="1">
    <citation type="journal article" date="2020" name="G3 (Bethesda)">
        <title>High-Quality Assemblies for Three Invasive Social Wasps from the &lt;i&gt;Vespula&lt;/i&gt; Genus.</title>
        <authorList>
            <person name="Harrop T.W.R."/>
            <person name="Guhlin J."/>
            <person name="McLaughlin G.M."/>
            <person name="Permina E."/>
            <person name="Stockwell P."/>
            <person name="Gilligan J."/>
            <person name="Le Lec M.F."/>
            <person name="Gruber M.A.M."/>
            <person name="Quinn O."/>
            <person name="Lovegrove M."/>
            <person name="Duncan E.J."/>
            <person name="Remnant E.J."/>
            <person name="Van Eeckhoven J."/>
            <person name="Graham B."/>
            <person name="Knapp R.A."/>
            <person name="Langford K.W."/>
            <person name="Kronenberg Z."/>
            <person name="Press M.O."/>
            <person name="Eacker S.M."/>
            <person name="Wilson-Rankin E.E."/>
            <person name="Purcell J."/>
            <person name="Lester P.J."/>
            <person name="Dearden P.K."/>
        </authorList>
    </citation>
    <scope>NUCLEOTIDE SEQUENCE</scope>
    <source>
        <strain evidence="2">Marl-1</strain>
    </source>
</reference>
<name>A0A834NKY6_VESVU</name>
<proteinExistence type="predicted"/>
<dbReference type="EMBL" id="JACSEA010000001">
    <property type="protein sequence ID" value="KAF7411318.1"/>
    <property type="molecule type" value="Genomic_DNA"/>
</dbReference>
<dbReference type="Proteomes" id="UP000614350">
    <property type="component" value="Unassembled WGS sequence"/>
</dbReference>
<feature type="compositionally biased region" description="Acidic residues" evidence="1">
    <location>
        <begin position="34"/>
        <end position="49"/>
    </location>
</feature>
<keyword evidence="3" id="KW-1185">Reference proteome</keyword>
<gene>
    <name evidence="2" type="ORF">HZH66_000214</name>
</gene>
<feature type="region of interest" description="Disordered" evidence="1">
    <location>
        <begin position="24"/>
        <end position="49"/>
    </location>
</feature>
<sequence length="84" mass="9555">MLMVVVNGDHYDRTFRAKLNAWYSGDSPEGPYEEKEEVNEEEEEEEEEVGIVDECFYALKQGREQIKIEILSKGRVDTPGAAAS</sequence>
<organism evidence="2 3">
    <name type="scientific">Vespula vulgaris</name>
    <name type="common">Yellow jacket</name>
    <name type="synonym">Wasp</name>
    <dbReference type="NCBI Taxonomy" id="7454"/>
    <lineage>
        <taxon>Eukaryota</taxon>
        <taxon>Metazoa</taxon>
        <taxon>Ecdysozoa</taxon>
        <taxon>Arthropoda</taxon>
        <taxon>Hexapoda</taxon>
        <taxon>Insecta</taxon>
        <taxon>Pterygota</taxon>
        <taxon>Neoptera</taxon>
        <taxon>Endopterygota</taxon>
        <taxon>Hymenoptera</taxon>
        <taxon>Apocrita</taxon>
        <taxon>Aculeata</taxon>
        <taxon>Vespoidea</taxon>
        <taxon>Vespidae</taxon>
        <taxon>Vespinae</taxon>
        <taxon>Vespula</taxon>
    </lineage>
</organism>
<evidence type="ECO:0000256" key="1">
    <source>
        <dbReference type="SAM" id="MobiDB-lite"/>
    </source>
</evidence>
<comment type="caution">
    <text evidence="2">The sequence shown here is derived from an EMBL/GenBank/DDBJ whole genome shotgun (WGS) entry which is preliminary data.</text>
</comment>
<protein>
    <submittedName>
        <fullName evidence="2">Uncharacterized protein</fullName>
    </submittedName>
</protein>
<evidence type="ECO:0000313" key="3">
    <source>
        <dbReference type="Proteomes" id="UP000614350"/>
    </source>
</evidence>
<dbReference type="AlphaFoldDB" id="A0A834NKY6"/>
<accession>A0A834NKY6</accession>